<evidence type="ECO:0000256" key="2">
    <source>
        <dbReference type="ARBA" id="ARBA00001947"/>
    </source>
</evidence>
<dbReference type="InterPro" id="IPR027268">
    <property type="entry name" value="Peptidase_M4/M1_CTD_sf"/>
</dbReference>
<evidence type="ECO:0000313" key="14">
    <source>
        <dbReference type="Proteomes" id="UP000187941"/>
    </source>
</evidence>
<dbReference type="Pfam" id="PF17900">
    <property type="entry name" value="Peptidase_M1_N"/>
    <property type="match status" value="1"/>
</dbReference>
<keyword evidence="14" id="KW-1185">Reference proteome</keyword>
<feature type="domain" description="Aminopeptidase N-like N-terminal" evidence="12">
    <location>
        <begin position="127"/>
        <end position="198"/>
    </location>
</feature>
<dbReference type="Gene3D" id="2.60.40.1730">
    <property type="entry name" value="tricorn interacting facor f3 domain"/>
    <property type="match status" value="1"/>
</dbReference>
<dbReference type="InterPro" id="IPR045357">
    <property type="entry name" value="Aminopeptidase_N-like_N"/>
</dbReference>
<dbReference type="InterPro" id="IPR050344">
    <property type="entry name" value="Peptidase_M1_aminopeptidases"/>
</dbReference>
<feature type="domain" description="Peptidase M1 membrane alanine aminopeptidase" evidence="11">
    <location>
        <begin position="242"/>
        <end position="452"/>
    </location>
</feature>
<dbReference type="GO" id="GO:0005615">
    <property type="term" value="C:extracellular space"/>
    <property type="evidence" value="ECO:0007669"/>
    <property type="project" value="TreeGrafter"/>
</dbReference>
<dbReference type="CDD" id="cd09602">
    <property type="entry name" value="M1_APN"/>
    <property type="match status" value="1"/>
</dbReference>
<evidence type="ECO:0000256" key="1">
    <source>
        <dbReference type="ARBA" id="ARBA00000098"/>
    </source>
</evidence>
<sequence>MAFARPFSIAQPVPVEAGVSKTLAVARQKSISNVDYELNFDIPADKNQPIPASETVTFDWKPNGQPVQLDFKEERTHIQAVSVNGASVPIVFENEHLLIGPDLLKRGPNRVDIQFIAGNLSLNRNDDYAYTLLVPDRARTVFPCFDQPDLKATFQLSLTVPANWQAMTNASLRHTIYNTDKSRLTYDFVPSEKIPTYLFSFVAGRFTPVSRTIDKRSMTLLHRETDSTKLRLSLDPIFTLHADALRFLEDYTQLPYPFQKFGFAAIPDFQYGGMEHVGAIDYRSSALFLDDGATRDQKLSRATLIAHETAHMWFGDLVTMRWFDDVWLKEVFANFIADKIVEKSTDASGSSEANYDLQFVVDHFPAAYAVDRTAGANPIGQPLANLQEAGTLYGGIIYHKAPIMMRQLERLMGKDALRDGLREYLKTYAFGNATWTDLITILDKRTPVDLAAWSRIWVSETGRPVFSHQLNQQGGRITQFTISQMGEDGSARLWPQLFEVALVYADRVEELTVNMNARTVSVAKAIGKAAPLFVLFNTSGQGYGRFPIGVSSMPLLDVMAYLKRIKSPVARAATYINLYENMLAGKGISPNQLADFYQQQLADEADELALRLLTGQLSDLVWHFTKPADRPARAVAVEQVAWQAMNQAKTPGLRKLLFRLYQNVALTDTAQQRLYGIWETQNAPAGVTLTEDDYTNLALALAVRDYPADMILPRQLARVKNPDRQKRLAFLMPALSPDMAERDAFFAGLAVDKNRDREAWVTAALGYLHHPLRAETSKKYLPKSLDLLDEIQRTGDIFFPEQWLRATLGAYQTPDVAALIRQFLTDRPNYNPRLRNKLLQAADTPFRASRLLYGR</sequence>
<dbReference type="GO" id="GO:0016020">
    <property type="term" value="C:membrane"/>
    <property type="evidence" value="ECO:0007669"/>
    <property type="project" value="TreeGrafter"/>
</dbReference>
<dbReference type="PANTHER" id="PTHR11533">
    <property type="entry name" value="PROTEASE M1 ZINC METALLOPROTEASE"/>
    <property type="match status" value="1"/>
</dbReference>
<evidence type="ECO:0000256" key="7">
    <source>
        <dbReference type="ARBA" id="ARBA00022723"/>
    </source>
</evidence>
<name>A0A1P9WW57_9BACT</name>
<comment type="catalytic activity">
    <reaction evidence="1">
        <text>Release of an N-terminal amino acid, Xaa-|-Yaa- from a peptide, amide or arylamide. Xaa is preferably Ala, but may be most amino acids including Pro (slow action). When a terminal hydrophobic residue is followed by a prolyl residue, the two may be released as an intact Xaa-Pro dipeptide.</text>
        <dbReference type="EC" id="3.4.11.2"/>
    </reaction>
</comment>
<dbReference type="EMBL" id="CP014263">
    <property type="protein sequence ID" value="AQG79625.1"/>
    <property type="molecule type" value="Genomic_DNA"/>
</dbReference>
<dbReference type="AlphaFoldDB" id="A0A1P9WW57"/>
<dbReference type="GO" id="GO:0070006">
    <property type="term" value="F:metalloaminopeptidase activity"/>
    <property type="evidence" value="ECO:0007669"/>
    <property type="project" value="TreeGrafter"/>
</dbReference>
<comment type="similarity">
    <text evidence="3">Belongs to the peptidase M1 family.</text>
</comment>
<evidence type="ECO:0000256" key="8">
    <source>
        <dbReference type="ARBA" id="ARBA00022801"/>
    </source>
</evidence>
<evidence type="ECO:0000256" key="3">
    <source>
        <dbReference type="ARBA" id="ARBA00010136"/>
    </source>
</evidence>
<dbReference type="GO" id="GO:0008270">
    <property type="term" value="F:zinc ion binding"/>
    <property type="evidence" value="ECO:0007669"/>
    <property type="project" value="InterPro"/>
</dbReference>
<dbReference type="GO" id="GO:0016285">
    <property type="term" value="F:alanyl aminopeptidase activity"/>
    <property type="evidence" value="ECO:0007669"/>
    <property type="project" value="UniProtKB-EC"/>
</dbReference>
<evidence type="ECO:0000256" key="6">
    <source>
        <dbReference type="ARBA" id="ARBA00022670"/>
    </source>
</evidence>
<keyword evidence="10" id="KW-0482">Metalloprotease</keyword>
<dbReference type="PRINTS" id="PR00756">
    <property type="entry name" value="ALADIPTASE"/>
</dbReference>
<evidence type="ECO:0000256" key="10">
    <source>
        <dbReference type="ARBA" id="ARBA00023049"/>
    </source>
</evidence>
<evidence type="ECO:0000256" key="5">
    <source>
        <dbReference type="ARBA" id="ARBA00015611"/>
    </source>
</evidence>
<evidence type="ECO:0000259" key="12">
    <source>
        <dbReference type="Pfam" id="PF17900"/>
    </source>
</evidence>
<evidence type="ECO:0000259" key="11">
    <source>
        <dbReference type="Pfam" id="PF01433"/>
    </source>
</evidence>
<proteinExistence type="inferred from homology"/>
<keyword evidence="6" id="KW-0645">Protease</keyword>
<dbReference type="GO" id="GO:0006508">
    <property type="term" value="P:proteolysis"/>
    <property type="evidence" value="ECO:0007669"/>
    <property type="project" value="UniProtKB-KW"/>
</dbReference>
<keyword evidence="13" id="KW-0031">Aminopeptidase</keyword>
<evidence type="ECO:0000256" key="9">
    <source>
        <dbReference type="ARBA" id="ARBA00022833"/>
    </source>
</evidence>
<organism evidence="13 14">
    <name type="scientific">Spirosoma montaniterrae</name>
    <dbReference type="NCBI Taxonomy" id="1178516"/>
    <lineage>
        <taxon>Bacteria</taxon>
        <taxon>Pseudomonadati</taxon>
        <taxon>Bacteroidota</taxon>
        <taxon>Cytophagia</taxon>
        <taxon>Cytophagales</taxon>
        <taxon>Cytophagaceae</taxon>
        <taxon>Spirosoma</taxon>
    </lineage>
</organism>
<dbReference type="InterPro" id="IPR001930">
    <property type="entry name" value="Peptidase_M1"/>
</dbReference>
<dbReference type="SUPFAM" id="SSF63737">
    <property type="entry name" value="Leukotriene A4 hydrolase N-terminal domain"/>
    <property type="match status" value="1"/>
</dbReference>
<keyword evidence="7" id="KW-0479">Metal-binding</keyword>
<dbReference type="Proteomes" id="UP000187941">
    <property type="component" value="Chromosome"/>
</dbReference>
<dbReference type="Pfam" id="PF01433">
    <property type="entry name" value="Peptidase_M1"/>
    <property type="match status" value="1"/>
</dbReference>
<dbReference type="GO" id="GO:0042277">
    <property type="term" value="F:peptide binding"/>
    <property type="evidence" value="ECO:0007669"/>
    <property type="project" value="TreeGrafter"/>
</dbReference>
<keyword evidence="8" id="KW-0378">Hydrolase</keyword>
<dbReference type="InterPro" id="IPR014782">
    <property type="entry name" value="Peptidase_M1_dom"/>
</dbReference>
<reference evidence="13 14" key="1">
    <citation type="submission" date="2016-01" db="EMBL/GenBank/DDBJ databases">
        <authorList>
            <person name="Oliw E.H."/>
        </authorList>
    </citation>
    <scope>NUCLEOTIDE SEQUENCE [LARGE SCALE GENOMIC DNA]</scope>
    <source>
        <strain evidence="13 14">DY10</strain>
    </source>
</reference>
<accession>A0A1P9WW57</accession>
<dbReference type="PANTHER" id="PTHR11533:SF299">
    <property type="entry name" value="AMINOPEPTIDASE"/>
    <property type="match status" value="1"/>
</dbReference>
<comment type="cofactor">
    <cofactor evidence="2">
        <name>Zn(2+)</name>
        <dbReference type="ChEBI" id="CHEBI:29105"/>
    </cofactor>
</comment>
<evidence type="ECO:0000256" key="4">
    <source>
        <dbReference type="ARBA" id="ARBA00012564"/>
    </source>
</evidence>
<protein>
    <recommendedName>
        <fullName evidence="5">Aminopeptidase N</fullName>
        <ecNumber evidence="4">3.4.11.2</ecNumber>
    </recommendedName>
</protein>
<gene>
    <name evidence="13" type="ORF">AWR27_09975</name>
</gene>
<dbReference type="InterPro" id="IPR042097">
    <property type="entry name" value="Aminopeptidase_N-like_N_sf"/>
</dbReference>
<dbReference type="GO" id="GO:0005737">
    <property type="term" value="C:cytoplasm"/>
    <property type="evidence" value="ECO:0007669"/>
    <property type="project" value="TreeGrafter"/>
</dbReference>
<dbReference type="KEGG" id="smon:AWR27_09975"/>
<dbReference type="EC" id="3.4.11.2" evidence="4"/>
<dbReference type="STRING" id="1178516.AWR27_09975"/>
<keyword evidence="9" id="KW-0862">Zinc</keyword>
<dbReference type="SUPFAM" id="SSF55486">
    <property type="entry name" value="Metalloproteases ('zincins'), catalytic domain"/>
    <property type="match status" value="1"/>
</dbReference>
<evidence type="ECO:0000313" key="13">
    <source>
        <dbReference type="EMBL" id="AQG79625.1"/>
    </source>
</evidence>
<dbReference type="GO" id="GO:0043171">
    <property type="term" value="P:peptide catabolic process"/>
    <property type="evidence" value="ECO:0007669"/>
    <property type="project" value="TreeGrafter"/>
</dbReference>
<dbReference type="Gene3D" id="1.10.390.10">
    <property type="entry name" value="Neutral Protease Domain 2"/>
    <property type="match status" value="1"/>
</dbReference>